<dbReference type="SUPFAM" id="SSF56112">
    <property type="entry name" value="Protein kinase-like (PK-like)"/>
    <property type="match status" value="1"/>
</dbReference>
<accession>A0A9W6X6C4</accession>
<evidence type="ECO:0000259" key="1">
    <source>
        <dbReference type="PROSITE" id="PS50011"/>
    </source>
</evidence>
<protein>
    <submittedName>
        <fullName evidence="2">Unnamed protein product</fullName>
    </submittedName>
</protein>
<gene>
    <name evidence="2" type="ORF">Pfra01_000771400</name>
</gene>
<dbReference type="InterPro" id="IPR000719">
    <property type="entry name" value="Prot_kinase_dom"/>
</dbReference>
<sequence>MLEKLHKLHEVIDRFFDALGLRDDPEVQRRPEVLHWRGRWRADCDAVFEAFTQQVGEQPQLAVSRLPTGTIAEILAIMKFELVYHKDKLTDGHAKLLRKTFSRVLQASDVHVPKISAFFIPSMEVEFGDDCAVVGVAKGCEIKRGVYDRETRLIAQYLSADDQHARKLFWAATEIWHGFEHPNLAKMVGESLVEAKPLVVWEDVDAQGDFIHYFGVNENQKRLWRMFLEAGRGLNYIHQQGKAHGSLKCSHILVSKHGTPKICHFELSKGSNVGAFDRWKGPEYNLGTGLDPSAAGDIYAFGLCIIEARTGIIPYDTDCDDTVKRQLEEGNCYPRPEVMRDDEWNVVKRFVVHNPNERATMAQGIEMMEELAKKEALEEEHIDHENGKALPYQNDTN</sequence>
<dbReference type="Proteomes" id="UP001165121">
    <property type="component" value="Unassembled WGS sequence"/>
</dbReference>
<dbReference type="InterPro" id="IPR001245">
    <property type="entry name" value="Ser-Thr/Tyr_kinase_cat_dom"/>
</dbReference>
<feature type="domain" description="Protein kinase" evidence="1">
    <location>
        <begin position="90"/>
        <end position="371"/>
    </location>
</feature>
<dbReference type="PROSITE" id="PS50011">
    <property type="entry name" value="PROTEIN_KINASE_DOM"/>
    <property type="match status" value="1"/>
</dbReference>
<dbReference type="Gene3D" id="1.10.510.10">
    <property type="entry name" value="Transferase(Phosphotransferase) domain 1"/>
    <property type="match status" value="1"/>
</dbReference>
<dbReference type="PANTHER" id="PTHR44329:SF214">
    <property type="entry name" value="PROTEIN KINASE DOMAIN-CONTAINING PROTEIN"/>
    <property type="match status" value="1"/>
</dbReference>
<evidence type="ECO:0000313" key="2">
    <source>
        <dbReference type="EMBL" id="GMF32413.1"/>
    </source>
</evidence>
<keyword evidence="3" id="KW-1185">Reference proteome</keyword>
<comment type="caution">
    <text evidence="2">The sequence shown here is derived from an EMBL/GenBank/DDBJ whole genome shotgun (WGS) entry which is preliminary data.</text>
</comment>
<evidence type="ECO:0000313" key="3">
    <source>
        <dbReference type="Proteomes" id="UP001165121"/>
    </source>
</evidence>
<dbReference type="InterPro" id="IPR011009">
    <property type="entry name" value="Kinase-like_dom_sf"/>
</dbReference>
<reference evidence="2" key="1">
    <citation type="submission" date="2023-04" db="EMBL/GenBank/DDBJ databases">
        <title>Phytophthora fragariaefolia NBRC 109709.</title>
        <authorList>
            <person name="Ichikawa N."/>
            <person name="Sato H."/>
            <person name="Tonouchi N."/>
        </authorList>
    </citation>
    <scope>NUCLEOTIDE SEQUENCE</scope>
    <source>
        <strain evidence="2">NBRC 109709</strain>
    </source>
</reference>
<dbReference type="GO" id="GO:0004674">
    <property type="term" value="F:protein serine/threonine kinase activity"/>
    <property type="evidence" value="ECO:0007669"/>
    <property type="project" value="TreeGrafter"/>
</dbReference>
<dbReference type="Pfam" id="PF07714">
    <property type="entry name" value="PK_Tyr_Ser-Thr"/>
    <property type="match status" value="1"/>
</dbReference>
<dbReference type="AlphaFoldDB" id="A0A9W6X6C4"/>
<dbReference type="GO" id="GO:0005524">
    <property type="term" value="F:ATP binding"/>
    <property type="evidence" value="ECO:0007669"/>
    <property type="project" value="InterPro"/>
</dbReference>
<proteinExistence type="predicted"/>
<dbReference type="OrthoDB" id="5966500at2759"/>
<organism evidence="2 3">
    <name type="scientific">Phytophthora fragariaefolia</name>
    <dbReference type="NCBI Taxonomy" id="1490495"/>
    <lineage>
        <taxon>Eukaryota</taxon>
        <taxon>Sar</taxon>
        <taxon>Stramenopiles</taxon>
        <taxon>Oomycota</taxon>
        <taxon>Peronosporomycetes</taxon>
        <taxon>Peronosporales</taxon>
        <taxon>Peronosporaceae</taxon>
        <taxon>Phytophthora</taxon>
    </lineage>
</organism>
<dbReference type="EMBL" id="BSXT01000686">
    <property type="protein sequence ID" value="GMF32413.1"/>
    <property type="molecule type" value="Genomic_DNA"/>
</dbReference>
<dbReference type="PANTHER" id="PTHR44329">
    <property type="entry name" value="SERINE/THREONINE-PROTEIN KINASE TNNI3K-RELATED"/>
    <property type="match status" value="1"/>
</dbReference>
<dbReference type="InterPro" id="IPR051681">
    <property type="entry name" value="Ser/Thr_Kinases-Pseudokinases"/>
</dbReference>
<name>A0A9W6X6C4_9STRA</name>